<dbReference type="SUPFAM" id="SSF102114">
    <property type="entry name" value="Radical SAM enzymes"/>
    <property type="match status" value="1"/>
</dbReference>
<evidence type="ECO:0000256" key="5">
    <source>
        <dbReference type="ARBA" id="ARBA00023014"/>
    </source>
</evidence>
<dbReference type="KEGG" id="aar:Acear_1503"/>
<keyword evidence="5" id="KW-0411">Iron-sulfur</keyword>
<evidence type="ECO:0000256" key="2">
    <source>
        <dbReference type="ARBA" id="ARBA00022691"/>
    </source>
</evidence>
<dbReference type="InterPro" id="IPR006638">
    <property type="entry name" value="Elp3/MiaA/NifB-like_rSAM"/>
</dbReference>
<dbReference type="InterPro" id="IPR007197">
    <property type="entry name" value="rSAM"/>
</dbReference>
<dbReference type="InterPro" id="IPR058240">
    <property type="entry name" value="rSAM_sf"/>
</dbReference>
<sequence>MRYEGKVYRPPSEASSVIIQSTVGCPHNQCNFCNMYKEKKFKIRPIEEIKEDLDEAKNHYGVNARRLFLADGNSILMKTDQLIEVLEYAYEVFPDLERVTTYGSAYFIALKSLAELRRLQSAGLTRIHSGMESGDNEVLEMINKGVTFEEIVEAGRMVKAADIELSEYYMVGVGGTELSQKHAINSARALNQIDPDFIRLRTFIPLSGTPMYQQYKTGELNLLSPHQALQETKMLIQNFKDISSQLLSDHISNYWDVSGKLPEDKNQMIQEINRALEINETEFRDPASGHL</sequence>
<evidence type="ECO:0000256" key="1">
    <source>
        <dbReference type="ARBA" id="ARBA00001966"/>
    </source>
</evidence>
<dbReference type="RefSeq" id="WP_013278456.1">
    <property type="nucleotide sequence ID" value="NC_014378.1"/>
</dbReference>
<dbReference type="OrthoDB" id="9777636at2"/>
<dbReference type="GO" id="GO:0003824">
    <property type="term" value="F:catalytic activity"/>
    <property type="evidence" value="ECO:0007669"/>
    <property type="project" value="InterPro"/>
</dbReference>
<dbReference type="SFLD" id="SFLDG01082">
    <property type="entry name" value="B12-binding_domain_containing"/>
    <property type="match status" value="1"/>
</dbReference>
<dbReference type="AlphaFoldDB" id="D9QR70"/>
<dbReference type="GO" id="GO:0051536">
    <property type="term" value="F:iron-sulfur cluster binding"/>
    <property type="evidence" value="ECO:0007669"/>
    <property type="project" value="UniProtKB-KW"/>
</dbReference>
<dbReference type="PROSITE" id="PS51257">
    <property type="entry name" value="PROKAR_LIPOPROTEIN"/>
    <property type="match status" value="1"/>
</dbReference>
<proteinExistence type="predicted"/>
<dbReference type="SMART" id="SM00729">
    <property type="entry name" value="Elp3"/>
    <property type="match status" value="1"/>
</dbReference>
<dbReference type="SFLD" id="SFLDS00029">
    <property type="entry name" value="Radical_SAM"/>
    <property type="match status" value="1"/>
</dbReference>
<dbReference type="STRING" id="574087.Acear_1503"/>
<evidence type="ECO:0000313" key="7">
    <source>
        <dbReference type="EMBL" id="ADL13011.1"/>
    </source>
</evidence>
<organism evidence="7 8">
    <name type="scientific">Acetohalobium arabaticum (strain ATCC 49924 / DSM 5501 / Z-7288)</name>
    <dbReference type="NCBI Taxonomy" id="574087"/>
    <lineage>
        <taxon>Bacteria</taxon>
        <taxon>Bacillati</taxon>
        <taxon>Bacillota</taxon>
        <taxon>Clostridia</taxon>
        <taxon>Halanaerobiales</taxon>
        <taxon>Halobacteroidaceae</taxon>
        <taxon>Acetohalobium</taxon>
    </lineage>
</organism>
<feature type="domain" description="Radical SAM core" evidence="6">
    <location>
        <begin position="9"/>
        <end position="243"/>
    </location>
</feature>
<protein>
    <submittedName>
        <fullName evidence="7">Radical SAM domain protein</fullName>
    </submittedName>
</protein>
<dbReference type="CDD" id="cd01335">
    <property type="entry name" value="Radical_SAM"/>
    <property type="match status" value="1"/>
</dbReference>
<dbReference type="EMBL" id="CP002105">
    <property type="protein sequence ID" value="ADL13011.1"/>
    <property type="molecule type" value="Genomic_DNA"/>
</dbReference>
<evidence type="ECO:0000313" key="8">
    <source>
        <dbReference type="Proteomes" id="UP000001661"/>
    </source>
</evidence>
<keyword evidence="2" id="KW-0949">S-adenosyl-L-methionine</keyword>
<dbReference type="Gene3D" id="3.20.20.70">
    <property type="entry name" value="Aldolase class I"/>
    <property type="match status" value="1"/>
</dbReference>
<dbReference type="eggNOG" id="COG1032">
    <property type="taxonomic scope" value="Bacteria"/>
</dbReference>
<name>D9QR70_ACEAZ</name>
<reference evidence="7 8" key="1">
    <citation type="journal article" date="2010" name="Stand. Genomic Sci.">
        <title>Complete genome sequence of Acetohalobium arabaticum type strain (Z-7288).</title>
        <authorList>
            <person name="Sikorski J."/>
            <person name="Lapidus A."/>
            <person name="Chertkov O."/>
            <person name="Lucas S."/>
            <person name="Copeland A."/>
            <person name="Glavina Del Rio T."/>
            <person name="Nolan M."/>
            <person name="Tice H."/>
            <person name="Cheng J.F."/>
            <person name="Han C."/>
            <person name="Brambilla E."/>
            <person name="Pitluck S."/>
            <person name="Liolios K."/>
            <person name="Ivanova N."/>
            <person name="Mavromatis K."/>
            <person name="Mikhailova N."/>
            <person name="Pati A."/>
            <person name="Bruce D."/>
            <person name="Detter C."/>
            <person name="Tapia R."/>
            <person name="Goodwin L."/>
            <person name="Chen A."/>
            <person name="Palaniappan K."/>
            <person name="Land M."/>
            <person name="Hauser L."/>
            <person name="Chang Y.J."/>
            <person name="Jeffries C.D."/>
            <person name="Rohde M."/>
            <person name="Goker M."/>
            <person name="Spring S."/>
            <person name="Woyke T."/>
            <person name="Bristow J."/>
            <person name="Eisen J.A."/>
            <person name="Markowitz V."/>
            <person name="Hugenholtz P."/>
            <person name="Kyrpides N.C."/>
            <person name="Klenk H.P."/>
        </authorList>
    </citation>
    <scope>NUCLEOTIDE SEQUENCE [LARGE SCALE GENOMIC DNA]</scope>
    <source>
        <strain evidence="8">ATCC 49924 / DSM 5501 / Z-7288</strain>
    </source>
</reference>
<keyword evidence="4" id="KW-0408">Iron</keyword>
<dbReference type="InterPro" id="IPR051198">
    <property type="entry name" value="BchE-like"/>
</dbReference>
<dbReference type="Proteomes" id="UP000001661">
    <property type="component" value="Chromosome"/>
</dbReference>
<evidence type="ECO:0000259" key="6">
    <source>
        <dbReference type="PROSITE" id="PS51918"/>
    </source>
</evidence>
<evidence type="ECO:0000256" key="4">
    <source>
        <dbReference type="ARBA" id="ARBA00023004"/>
    </source>
</evidence>
<gene>
    <name evidence="7" type="ordered locus">Acear_1503</name>
</gene>
<dbReference type="PANTHER" id="PTHR43409:SF4">
    <property type="entry name" value="RADICAL SAM SUPERFAMILY PROTEIN"/>
    <property type="match status" value="1"/>
</dbReference>
<comment type="cofactor">
    <cofactor evidence="1">
        <name>[4Fe-4S] cluster</name>
        <dbReference type="ChEBI" id="CHEBI:49883"/>
    </cofactor>
</comment>
<dbReference type="PROSITE" id="PS51918">
    <property type="entry name" value="RADICAL_SAM"/>
    <property type="match status" value="1"/>
</dbReference>
<dbReference type="PANTHER" id="PTHR43409">
    <property type="entry name" value="ANAEROBIC MAGNESIUM-PROTOPORPHYRIN IX MONOMETHYL ESTER CYCLASE-RELATED"/>
    <property type="match status" value="1"/>
</dbReference>
<accession>D9QR70</accession>
<evidence type="ECO:0000256" key="3">
    <source>
        <dbReference type="ARBA" id="ARBA00022723"/>
    </source>
</evidence>
<keyword evidence="3" id="KW-0479">Metal-binding</keyword>
<dbReference type="InterPro" id="IPR013785">
    <property type="entry name" value="Aldolase_TIM"/>
</dbReference>
<dbReference type="SFLD" id="SFLDG01095">
    <property type="entry name" value="Uncharacterised_Radical_SAM_Su"/>
    <property type="match status" value="1"/>
</dbReference>
<dbReference type="GO" id="GO:0046872">
    <property type="term" value="F:metal ion binding"/>
    <property type="evidence" value="ECO:0007669"/>
    <property type="project" value="UniProtKB-KW"/>
</dbReference>
<dbReference type="Pfam" id="PF04055">
    <property type="entry name" value="Radical_SAM"/>
    <property type="match status" value="1"/>
</dbReference>
<keyword evidence="8" id="KW-1185">Reference proteome</keyword>
<dbReference type="HOGENOM" id="CLU_044464_1_0_9"/>